<dbReference type="EMBL" id="SSMQ01000030">
    <property type="protein sequence ID" value="TKD03320.1"/>
    <property type="molecule type" value="Genomic_DNA"/>
</dbReference>
<dbReference type="Proteomes" id="UP000309215">
    <property type="component" value="Unassembled WGS sequence"/>
</dbReference>
<sequence length="540" mass="59792">MKRFFAELRAAARDERGRTFVFVPYDQLSDAIGPLRDLPPERAGVLLVEDPAKAARRPYHKQKLALVLANMRHFALEQARRGVAVRYVVADAGYAGAVTRAAAEVGPLLCMEPAERELRVDLAPALTSGALSFVPHDGWLTTHDDFLQATGGRPPYRMESFYRYVRSRTGILVHDGKPEGGRWSFDTDHRLPFRGEPPAPTPPSFTPDPITEEVCALILRRYADHPGHLDPGALPSTQADAEALWAWGKHAALPHFGPFEDAMSSASSNLFHTRLAPLLHLHRLLPARIVREAAALSIPIASKEVFVRQILGWREFVRHVHRETDGFRILPDLPEGMARGLSDPNAPALPDMLGATEPLPACFWEGGPRSGLACLDRVLGDVWREGYSHHVTRLMILSNIGTLLGLSPRALTDWFWAAYIDAYDWVVESNVLGMGTFAAGDIMTTKPYVSGAAYVDRMSDYCDGCPFDPKKTCPITALYWDFLARNEPILQKNPCMLVPLQALARRPGPRREADARVREAVLSTLARGEPLTPEILPPPP</sequence>
<organism evidence="1 2">
    <name type="scientific">Polyangium fumosum</name>
    <dbReference type="NCBI Taxonomy" id="889272"/>
    <lineage>
        <taxon>Bacteria</taxon>
        <taxon>Pseudomonadati</taxon>
        <taxon>Myxococcota</taxon>
        <taxon>Polyangia</taxon>
        <taxon>Polyangiales</taxon>
        <taxon>Polyangiaceae</taxon>
        <taxon>Polyangium</taxon>
    </lineage>
</organism>
<reference evidence="1 2" key="1">
    <citation type="submission" date="2019-04" db="EMBL/GenBank/DDBJ databases">
        <authorList>
            <person name="Li Y."/>
            <person name="Wang J."/>
        </authorList>
    </citation>
    <scope>NUCLEOTIDE SEQUENCE [LARGE SCALE GENOMIC DNA]</scope>
    <source>
        <strain evidence="1 2">DSM 14668</strain>
    </source>
</reference>
<dbReference type="AlphaFoldDB" id="A0A4U1J8Y1"/>
<protein>
    <submittedName>
        <fullName evidence="1">Deoxyribodipyrimidine photolyase</fullName>
    </submittedName>
</protein>
<dbReference type="Gene3D" id="1.25.40.80">
    <property type="match status" value="1"/>
</dbReference>
<dbReference type="SUPFAM" id="SSF48173">
    <property type="entry name" value="Cryptochrome/photolyase FAD-binding domain"/>
    <property type="match status" value="1"/>
</dbReference>
<dbReference type="InterPro" id="IPR007357">
    <property type="entry name" value="PhrB-like"/>
</dbReference>
<dbReference type="Gene3D" id="1.10.10.1710">
    <property type="entry name" value="Deoxyribodipyrimidine photolyase-related"/>
    <property type="match status" value="1"/>
</dbReference>
<dbReference type="OrthoDB" id="5288100at2"/>
<dbReference type="InterPro" id="IPR036134">
    <property type="entry name" value="Crypto/Photolyase_FAD-like_sf"/>
</dbReference>
<keyword evidence="2" id="KW-1185">Reference proteome</keyword>
<dbReference type="RefSeq" id="WP_136931905.1">
    <property type="nucleotide sequence ID" value="NZ_SSMQ01000030.1"/>
</dbReference>
<dbReference type="Gene3D" id="3.40.50.620">
    <property type="entry name" value="HUPs"/>
    <property type="match status" value="1"/>
</dbReference>
<dbReference type="GO" id="GO:0016829">
    <property type="term" value="F:lyase activity"/>
    <property type="evidence" value="ECO:0007669"/>
    <property type="project" value="UniProtKB-KW"/>
</dbReference>
<dbReference type="PANTHER" id="PTHR38657">
    <property type="entry name" value="SLR1343 PROTEIN"/>
    <property type="match status" value="1"/>
</dbReference>
<dbReference type="PANTHER" id="PTHR38657:SF1">
    <property type="entry name" value="SLR1343 PROTEIN"/>
    <property type="match status" value="1"/>
</dbReference>
<dbReference type="Pfam" id="PF04244">
    <property type="entry name" value="DPRP"/>
    <property type="match status" value="1"/>
</dbReference>
<dbReference type="InterPro" id="IPR014729">
    <property type="entry name" value="Rossmann-like_a/b/a_fold"/>
</dbReference>
<evidence type="ECO:0000313" key="1">
    <source>
        <dbReference type="EMBL" id="TKD03320.1"/>
    </source>
</evidence>
<comment type="caution">
    <text evidence="1">The sequence shown here is derived from an EMBL/GenBank/DDBJ whole genome shotgun (WGS) entry which is preliminary data.</text>
</comment>
<proteinExistence type="predicted"/>
<gene>
    <name evidence="1" type="ORF">E8A74_26690</name>
</gene>
<name>A0A4U1J8Y1_9BACT</name>
<keyword evidence="1" id="KW-0456">Lyase</keyword>
<evidence type="ECO:0000313" key="2">
    <source>
        <dbReference type="Proteomes" id="UP000309215"/>
    </source>
</evidence>
<accession>A0A4U1J8Y1</accession>
<dbReference type="Gene3D" id="1.10.579.10">
    <property type="entry name" value="DNA Cyclobutane Dipyrimidine Photolyase, subunit A, domain 3"/>
    <property type="match status" value="1"/>
</dbReference>
<dbReference type="InterPro" id="IPR052551">
    <property type="entry name" value="UV-DNA_repair_photolyase"/>
</dbReference>